<keyword evidence="2" id="KW-0648">Protein biosynthesis</keyword>
<protein>
    <recommendedName>
        <fullName evidence="4">Translation initiation factor IF-6</fullName>
    </recommendedName>
</protein>
<dbReference type="InterPro" id="IPR002769">
    <property type="entry name" value="eIF6"/>
</dbReference>
<dbReference type="SMART" id="SM00654">
    <property type="entry name" value="eIF6"/>
    <property type="match status" value="1"/>
</dbReference>
<dbReference type="GO" id="GO:0003743">
    <property type="term" value="F:translation initiation factor activity"/>
    <property type="evidence" value="ECO:0007669"/>
    <property type="project" value="UniProtKB-KW"/>
</dbReference>
<dbReference type="Pfam" id="PF01912">
    <property type="entry name" value="eIF-6"/>
    <property type="match status" value="1"/>
</dbReference>
<dbReference type="Gene3D" id="3.75.10.10">
    <property type="entry name" value="L-arginine/glycine Amidinotransferase, Chain A"/>
    <property type="match status" value="1"/>
</dbReference>
<reference evidence="3" key="1">
    <citation type="submission" date="2018-05" db="EMBL/GenBank/DDBJ databases">
        <authorList>
            <person name="Lanie J.A."/>
            <person name="Ng W.-L."/>
            <person name="Kazmierczak K.M."/>
            <person name="Andrzejewski T.M."/>
            <person name="Davidsen T.M."/>
            <person name="Wayne K.J."/>
            <person name="Tettelin H."/>
            <person name="Glass J.I."/>
            <person name="Rusch D."/>
            <person name="Podicherti R."/>
            <person name="Tsui H.-C.T."/>
            <person name="Winkler M.E."/>
        </authorList>
    </citation>
    <scope>NUCLEOTIDE SEQUENCE</scope>
</reference>
<accession>A0A381T0G2</accession>
<keyword evidence="1" id="KW-0396">Initiation factor</keyword>
<feature type="non-terminal residue" evidence="3">
    <location>
        <position position="1"/>
    </location>
</feature>
<name>A0A381T0G2_9ZZZZ</name>
<evidence type="ECO:0000256" key="1">
    <source>
        <dbReference type="ARBA" id="ARBA00022540"/>
    </source>
</evidence>
<evidence type="ECO:0008006" key="4">
    <source>
        <dbReference type="Google" id="ProtNLM"/>
    </source>
</evidence>
<evidence type="ECO:0000256" key="2">
    <source>
        <dbReference type="ARBA" id="ARBA00022917"/>
    </source>
</evidence>
<sequence length="165" mass="17034">MAISTGDILGHTQVGVYLSVVDDVLFHPRALDDTAVEELRLAFDIEMHPFLVGGSSLLGSLLSGNARGIAVADIATEEDLDELTSFCDVVVMESGVNAAGNLIECNAHGAVVSPIVPQEGVDMISDVLGVDAIRSKVAGHDTVGSMLVANGNGVLAHPDVSRSEA</sequence>
<feature type="non-terminal residue" evidence="3">
    <location>
        <position position="165"/>
    </location>
</feature>
<gene>
    <name evidence="3" type="ORF">METZ01_LOCUS62576</name>
</gene>
<dbReference type="GO" id="GO:0043022">
    <property type="term" value="F:ribosome binding"/>
    <property type="evidence" value="ECO:0007669"/>
    <property type="project" value="InterPro"/>
</dbReference>
<evidence type="ECO:0000313" key="3">
    <source>
        <dbReference type="EMBL" id="SVA09722.1"/>
    </source>
</evidence>
<proteinExistence type="predicted"/>
<dbReference type="AlphaFoldDB" id="A0A381T0G2"/>
<dbReference type="PANTHER" id="PTHR10784">
    <property type="entry name" value="TRANSLATION INITIATION FACTOR 6"/>
    <property type="match status" value="1"/>
</dbReference>
<dbReference type="SUPFAM" id="SSF55909">
    <property type="entry name" value="Pentein"/>
    <property type="match status" value="1"/>
</dbReference>
<organism evidence="3">
    <name type="scientific">marine metagenome</name>
    <dbReference type="NCBI Taxonomy" id="408172"/>
    <lineage>
        <taxon>unclassified sequences</taxon>
        <taxon>metagenomes</taxon>
        <taxon>ecological metagenomes</taxon>
    </lineage>
</organism>
<dbReference type="GO" id="GO:0042256">
    <property type="term" value="P:cytosolic ribosome assembly"/>
    <property type="evidence" value="ECO:0007669"/>
    <property type="project" value="InterPro"/>
</dbReference>
<dbReference type="EMBL" id="UINC01003845">
    <property type="protein sequence ID" value="SVA09722.1"/>
    <property type="molecule type" value="Genomic_DNA"/>
</dbReference>